<sequence>MAFRLEKQVQDLIRPVSEQEVSRYLRKVIRTLGTEGVEVRSTAAKGKGLYALQDFSEGELLFREPPLVAGQHALNRSKAVVCANCFRFLGSVELQIAWHLLCDKYEGQPIVPDINLLKQLQATNTRLPGSEKFLLPPLVECIGHCQHEVFCSPMCAQAAWESHHRLLCDGGAHPPREDAAASGSSPAIVPPAKVAALAAFREHADATNDIFHLAAKVVAGTLLDAESVLEQYPAQGNETAEEANWRALKTAWQPIAAGFKAIWWKAVALPEDVYDEDDFRANLKDLASQSLGLLKGCLFDARFPALFCLDVYGSIVGMFELNNLDMLVGSPVEDFFLMIDGLPAASKIEAEKLTGPLLDALDKSYDTPCEGTAFYSLQSCINHSCDPNAQALKGDEDVDGQAVIILKKPVGKGDEITISYIDELMPYKQRQEALRDYGFTCSCKLTYFAAVALVLLCPSTAARTPSSGLLELQRQEIGWPVLQAGHNPERRALLQNSQFASSTSVNGQTITSSSSDTAAIYARAAQDAASAAAAADSAFGTPGFAAAKGVAQTYGNRAKNGAQLSGSAGNAALAAAVNAAGDDALAVAAATTQAAADAGAAAASRDAAAASTAAAGK</sequence>
<dbReference type="SUPFAM" id="SSF82199">
    <property type="entry name" value="SET domain"/>
    <property type="match status" value="1"/>
</dbReference>
<comment type="caution">
    <text evidence="2">The sequence shown here is derived from an EMBL/GenBank/DDBJ whole genome shotgun (WGS) entry which is preliminary data.</text>
</comment>
<keyword evidence="3" id="KW-1185">Reference proteome</keyword>
<dbReference type="Gene3D" id="2.170.270.10">
    <property type="entry name" value="SET domain"/>
    <property type="match status" value="1"/>
</dbReference>
<accession>A0AAW1S0J8</accession>
<proteinExistence type="predicted"/>
<dbReference type="PROSITE" id="PS50280">
    <property type="entry name" value="SET"/>
    <property type="match status" value="1"/>
</dbReference>
<feature type="domain" description="SET" evidence="1">
    <location>
        <begin position="35"/>
        <end position="421"/>
    </location>
</feature>
<dbReference type="InterPro" id="IPR001214">
    <property type="entry name" value="SET_dom"/>
</dbReference>
<dbReference type="Pfam" id="PF00856">
    <property type="entry name" value="SET"/>
    <property type="match status" value="1"/>
</dbReference>
<name>A0AAW1S0J8_9CHLO</name>
<dbReference type="PANTHER" id="PTHR47436">
    <property type="entry name" value="HISTONE-LYSINE N-METHYLTRANSFERASE ATXR2"/>
    <property type="match status" value="1"/>
</dbReference>
<dbReference type="InterPro" id="IPR044237">
    <property type="entry name" value="ATXR2-like"/>
</dbReference>
<reference evidence="2 3" key="1">
    <citation type="journal article" date="2024" name="Nat. Commun.">
        <title>Phylogenomics reveals the evolutionary origins of lichenization in chlorophyte algae.</title>
        <authorList>
            <person name="Puginier C."/>
            <person name="Libourel C."/>
            <person name="Otte J."/>
            <person name="Skaloud P."/>
            <person name="Haon M."/>
            <person name="Grisel S."/>
            <person name="Petersen M."/>
            <person name="Berrin J.G."/>
            <person name="Delaux P.M."/>
            <person name="Dal Grande F."/>
            <person name="Keller J."/>
        </authorList>
    </citation>
    <scope>NUCLEOTIDE SEQUENCE [LARGE SCALE GENOMIC DNA]</scope>
    <source>
        <strain evidence="2 3">SAG 2523</strain>
    </source>
</reference>
<dbReference type="InterPro" id="IPR046341">
    <property type="entry name" value="SET_dom_sf"/>
</dbReference>
<evidence type="ECO:0000259" key="1">
    <source>
        <dbReference type="PROSITE" id="PS50280"/>
    </source>
</evidence>
<dbReference type="Proteomes" id="UP001485043">
    <property type="component" value="Unassembled WGS sequence"/>
</dbReference>
<organism evidence="2 3">
    <name type="scientific">Apatococcus fuscideae</name>
    <dbReference type="NCBI Taxonomy" id="2026836"/>
    <lineage>
        <taxon>Eukaryota</taxon>
        <taxon>Viridiplantae</taxon>
        <taxon>Chlorophyta</taxon>
        <taxon>core chlorophytes</taxon>
        <taxon>Trebouxiophyceae</taxon>
        <taxon>Chlorellales</taxon>
        <taxon>Chlorellaceae</taxon>
        <taxon>Apatococcus</taxon>
    </lineage>
</organism>
<dbReference type="SMART" id="SM00317">
    <property type="entry name" value="SET"/>
    <property type="match status" value="1"/>
</dbReference>
<evidence type="ECO:0000313" key="3">
    <source>
        <dbReference type="Proteomes" id="UP001485043"/>
    </source>
</evidence>
<dbReference type="CDD" id="cd20071">
    <property type="entry name" value="SET_SMYD"/>
    <property type="match status" value="1"/>
</dbReference>
<dbReference type="PANTHER" id="PTHR47436:SF1">
    <property type="entry name" value="SET DOMAIN-CONTAINING PROTEIN"/>
    <property type="match status" value="1"/>
</dbReference>
<dbReference type="EMBL" id="JALJOV010001827">
    <property type="protein sequence ID" value="KAK9839759.1"/>
    <property type="molecule type" value="Genomic_DNA"/>
</dbReference>
<gene>
    <name evidence="2" type="ORF">WJX84_007673</name>
</gene>
<dbReference type="AlphaFoldDB" id="A0AAW1S0J8"/>
<protein>
    <recommendedName>
        <fullName evidence="1">SET domain-containing protein</fullName>
    </recommendedName>
</protein>
<dbReference type="GO" id="GO:0008168">
    <property type="term" value="F:methyltransferase activity"/>
    <property type="evidence" value="ECO:0007669"/>
    <property type="project" value="InterPro"/>
</dbReference>
<evidence type="ECO:0000313" key="2">
    <source>
        <dbReference type="EMBL" id="KAK9839759.1"/>
    </source>
</evidence>